<dbReference type="EMBL" id="JAUSUO010000004">
    <property type="protein sequence ID" value="MDQ0343277.1"/>
    <property type="molecule type" value="Genomic_DNA"/>
</dbReference>
<dbReference type="CDD" id="cd04301">
    <property type="entry name" value="NAT_SF"/>
    <property type="match status" value="1"/>
</dbReference>
<evidence type="ECO:0000313" key="2">
    <source>
        <dbReference type="EMBL" id="MDQ0343277.1"/>
    </source>
</evidence>
<sequence length="183" mass="20943">MKSIPLKMVRKNLLNIPQYSLLDGFKIRFFEKGDEHNWARIEASVNEFKNEQAALEHFTKEFGSHIDEMSMRCLFIVNKDGEAIATTTAWYGDLSGSGEISGRIHWVSVVPEYQGKKLSKPLLSEAMNILASHHSNAYLTSQTTSYQAINMYLNFGFEPYLTTTSCYEAWNLMENTLNRKILS</sequence>
<dbReference type="SUPFAM" id="SSF55729">
    <property type="entry name" value="Acyl-CoA N-acyltransferases (Nat)"/>
    <property type="match status" value="1"/>
</dbReference>
<dbReference type="InterPro" id="IPR000182">
    <property type="entry name" value="GNAT_dom"/>
</dbReference>
<protein>
    <submittedName>
        <fullName evidence="2">GNAT superfamily N-acetyltransferase</fullName>
    </submittedName>
</protein>
<dbReference type="Gene3D" id="3.40.630.30">
    <property type="match status" value="1"/>
</dbReference>
<organism evidence="2 3">
    <name type="scientific">Lederbergia wuyishanensis</name>
    <dbReference type="NCBI Taxonomy" id="1347903"/>
    <lineage>
        <taxon>Bacteria</taxon>
        <taxon>Bacillati</taxon>
        <taxon>Bacillota</taxon>
        <taxon>Bacilli</taxon>
        <taxon>Bacillales</taxon>
        <taxon>Bacillaceae</taxon>
        <taxon>Lederbergia</taxon>
    </lineage>
</organism>
<dbReference type="Proteomes" id="UP001232343">
    <property type="component" value="Unassembled WGS sequence"/>
</dbReference>
<comment type="caution">
    <text evidence="2">The sequence shown here is derived from an EMBL/GenBank/DDBJ whole genome shotgun (WGS) entry which is preliminary data.</text>
</comment>
<dbReference type="RefSeq" id="WP_244681739.1">
    <property type="nucleotide sequence ID" value="NZ_JALIRM010000008.1"/>
</dbReference>
<dbReference type="InterPro" id="IPR016181">
    <property type="entry name" value="Acyl_CoA_acyltransferase"/>
</dbReference>
<evidence type="ECO:0000259" key="1">
    <source>
        <dbReference type="PROSITE" id="PS51186"/>
    </source>
</evidence>
<reference evidence="2 3" key="1">
    <citation type="submission" date="2023-07" db="EMBL/GenBank/DDBJ databases">
        <title>Genomic Encyclopedia of Type Strains, Phase IV (KMG-IV): sequencing the most valuable type-strain genomes for metagenomic binning, comparative biology and taxonomic classification.</title>
        <authorList>
            <person name="Goeker M."/>
        </authorList>
    </citation>
    <scope>NUCLEOTIDE SEQUENCE [LARGE SCALE GENOMIC DNA]</scope>
    <source>
        <strain evidence="2 3">DSM 27848</strain>
    </source>
</reference>
<dbReference type="PROSITE" id="PS51186">
    <property type="entry name" value="GNAT"/>
    <property type="match status" value="1"/>
</dbReference>
<gene>
    <name evidence="2" type="ORF">J2S14_002091</name>
</gene>
<proteinExistence type="predicted"/>
<keyword evidence="3" id="KW-1185">Reference proteome</keyword>
<name>A0ABU0D4E9_9BACI</name>
<evidence type="ECO:0000313" key="3">
    <source>
        <dbReference type="Proteomes" id="UP001232343"/>
    </source>
</evidence>
<accession>A0ABU0D4E9</accession>
<dbReference type="Pfam" id="PF00583">
    <property type="entry name" value="Acetyltransf_1"/>
    <property type="match status" value="1"/>
</dbReference>
<feature type="domain" description="N-acetyltransferase" evidence="1">
    <location>
        <begin position="25"/>
        <end position="178"/>
    </location>
</feature>